<dbReference type="PIRSF" id="PIRSF037188">
    <property type="entry name" value="U6_snRNA_Lsm7"/>
    <property type="match status" value="1"/>
</dbReference>
<dbReference type="GO" id="GO:0005686">
    <property type="term" value="C:U2 snRNP"/>
    <property type="evidence" value="ECO:0007669"/>
    <property type="project" value="TreeGrafter"/>
</dbReference>
<evidence type="ECO:0000256" key="1">
    <source>
        <dbReference type="ARBA" id="ARBA00006850"/>
    </source>
</evidence>
<dbReference type="Gene3D" id="2.30.30.100">
    <property type="match status" value="1"/>
</dbReference>
<dbReference type="GO" id="GO:0005685">
    <property type="term" value="C:U1 snRNP"/>
    <property type="evidence" value="ECO:0007669"/>
    <property type="project" value="TreeGrafter"/>
</dbReference>
<dbReference type="GO" id="GO:0071004">
    <property type="term" value="C:U2-type prespliceosome"/>
    <property type="evidence" value="ECO:0007669"/>
    <property type="project" value="TreeGrafter"/>
</dbReference>
<dbReference type="Pfam" id="PF01423">
    <property type="entry name" value="LSM"/>
    <property type="match status" value="1"/>
</dbReference>
<evidence type="ECO:0000259" key="4">
    <source>
        <dbReference type="PROSITE" id="PS52002"/>
    </source>
</evidence>
<keyword evidence="2" id="KW-0687">Ribonucleoprotein</keyword>
<dbReference type="PROSITE" id="PS52002">
    <property type="entry name" value="SM"/>
    <property type="match status" value="1"/>
</dbReference>
<dbReference type="AlphaFoldDB" id="A0A177V632"/>
<dbReference type="InterPro" id="IPR001163">
    <property type="entry name" value="Sm_dom_euk/arc"/>
</dbReference>
<organism evidence="6 7">
    <name type="scientific">Tilletia caries</name>
    <name type="common">wheat bunt fungus</name>
    <dbReference type="NCBI Taxonomy" id="13290"/>
    <lineage>
        <taxon>Eukaryota</taxon>
        <taxon>Fungi</taxon>
        <taxon>Dikarya</taxon>
        <taxon>Basidiomycota</taxon>
        <taxon>Ustilaginomycotina</taxon>
        <taxon>Exobasidiomycetes</taxon>
        <taxon>Tilletiales</taxon>
        <taxon>Tilletiaceae</taxon>
        <taxon>Tilletia</taxon>
    </lineage>
</organism>
<dbReference type="PANTHER" id="PTHR10553:SF2">
    <property type="entry name" value="SMALL NUCLEAR RIBONUCLEOPROTEIN G"/>
    <property type="match status" value="1"/>
</dbReference>
<evidence type="ECO:0000256" key="3">
    <source>
        <dbReference type="ARBA" id="ARBA00041356"/>
    </source>
</evidence>
<sequence>MSKVAQPELKRYIDKRVAVSVNGGRRITGTLRGYDVFMNIVVENAVEQIHPIKGNLNLWKDGPQCGTVVVRGASVTLVEGLEPVKT</sequence>
<evidence type="ECO:0000313" key="5">
    <source>
        <dbReference type="EMBL" id="CAD6906354.1"/>
    </source>
</evidence>
<dbReference type="EMBL" id="CAJHJG010000838">
    <property type="protein sequence ID" value="CAD6906354.1"/>
    <property type="molecule type" value="Genomic_DNA"/>
</dbReference>
<dbReference type="FunFam" id="2.30.30.100:FF:000107">
    <property type="entry name" value="Small nuclear ribonucleoprotein G"/>
    <property type="match status" value="1"/>
</dbReference>
<dbReference type="InterPro" id="IPR047575">
    <property type="entry name" value="Sm"/>
</dbReference>
<accession>A0A177V632</accession>
<reference evidence="6" key="1">
    <citation type="submission" date="2016-04" db="EMBL/GenBank/DDBJ databases">
        <authorList>
            <person name="Nguyen H.D."/>
            <person name="Kesanakurti P."/>
            <person name="Cullis J."/>
            <person name="Levesque C.A."/>
            <person name="Hambleton S."/>
        </authorList>
    </citation>
    <scope>NUCLEOTIDE SEQUENCE</scope>
    <source>
        <strain evidence="6">DAOMC 238032</strain>
    </source>
</reference>
<protein>
    <recommendedName>
        <fullName evidence="3">Sm protein G</fullName>
    </recommendedName>
</protein>
<reference evidence="6" key="2">
    <citation type="journal article" date="2019" name="IMA Fungus">
        <title>Genome sequencing and comparison of five Tilletia species to identify candidate genes for the detection of regulated species infecting wheat.</title>
        <authorList>
            <person name="Nguyen H.D.T."/>
            <person name="Sultana T."/>
            <person name="Kesanakurti P."/>
            <person name="Hambleton S."/>
        </authorList>
    </citation>
    <scope>NUCLEOTIDE SEQUENCE</scope>
    <source>
        <strain evidence="6">DAOMC 238032</strain>
    </source>
</reference>
<dbReference type="SUPFAM" id="SSF50182">
    <property type="entry name" value="Sm-like ribonucleoproteins"/>
    <property type="match status" value="1"/>
</dbReference>
<keyword evidence="8" id="KW-1185">Reference proteome</keyword>
<proteinExistence type="inferred from homology"/>
<reference evidence="5" key="3">
    <citation type="submission" date="2020-10" db="EMBL/GenBank/DDBJ databases">
        <authorList>
            <person name="Sedaghatjoo S."/>
        </authorList>
    </citation>
    <scope>NUCLEOTIDE SEQUENCE</scope>
    <source>
        <strain evidence="5">AZH3</strain>
    </source>
</reference>
<dbReference type="GO" id="GO:0097526">
    <property type="term" value="C:spliceosomal tri-snRNP complex"/>
    <property type="evidence" value="ECO:0007669"/>
    <property type="project" value="TreeGrafter"/>
</dbReference>
<dbReference type="EMBL" id="LWDD02000059">
    <property type="protein sequence ID" value="KAE8264558.1"/>
    <property type="molecule type" value="Genomic_DNA"/>
</dbReference>
<dbReference type="GO" id="GO:0071011">
    <property type="term" value="C:precatalytic spliceosome"/>
    <property type="evidence" value="ECO:0007669"/>
    <property type="project" value="TreeGrafter"/>
</dbReference>
<evidence type="ECO:0000313" key="7">
    <source>
        <dbReference type="Proteomes" id="UP000077671"/>
    </source>
</evidence>
<dbReference type="GO" id="GO:0003723">
    <property type="term" value="F:RNA binding"/>
    <property type="evidence" value="ECO:0007669"/>
    <property type="project" value="InterPro"/>
</dbReference>
<dbReference type="PANTHER" id="PTHR10553">
    <property type="entry name" value="SMALL NUCLEAR RIBONUCLEOPROTEIN"/>
    <property type="match status" value="1"/>
</dbReference>
<feature type="domain" description="Sm" evidence="4">
    <location>
        <begin position="4"/>
        <end position="84"/>
    </location>
</feature>
<dbReference type="GO" id="GO:0005687">
    <property type="term" value="C:U4 snRNP"/>
    <property type="evidence" value="ECO:0007669"/>
    <property type="project" value="TreeGrafter"/>
</dbReference>
<dbReference type="GO" id="GO:0034719">
    <property type="term" value="C:SMN-Sm protein complex"/>
    <property type="evidence" value="ECO:0007669"/>
    <property type="project" value="TreeGrafter"/>
</dbReference>
<name>A0A177V632_9BASI</name>
<evidence type="ECO:0000313" key="6">
    <source>
        <dbReference type="EMBL" id="KAE8264558.1"/>
    </source>
</evidence>
<gene>
    <name evidence="6" type="ORF">A4X03_0g863</name>
    <name evidence="5" type="ORF">JKIAZH3_G6365</name>
</gene>
<evidence type="ECO:0000256" key="2">
    <source>
        <dbReference type="ARBA" id="ARBA00023274"/>
    </source>
</evidence>
<comment type="caution">
    <text evidence="6">The sequence shown here is derived from an EMBL/GenBank/DDBJ whole genome shotgun (WGS) entry which is preliminary data.</text>
</comment>
<evidence type="ECO:0000313" key="8">
    <source>
        <dbReference type="Proteomes" id="UP000836402"/>
    </source>
</evidence>
<dbReference type="GO" id="GO:0071013">
    <property type="term" value="C:catalytic step 2 spliceosome"/>
    <property type="evidence" value="ECO:0007669"/>
    <property type="project" value="TreeGrafter"/>
</dbReference>
<dbReference type="SMART" id="SM00651">
    <property type="entry name" value="Sm"/>
    <property type="match status" value="1"/>
</dbReference>
<comment type="similarity">
    <text evidence="1">Belongs to the snRNP Sm proteins family.</text>
</comment>
<dbReference type="GO" id="GO:0005682">
    <property type="term" value="C:U5 snRNP"/>
    <property type="evidence" value="ECO:0007669"/>
    <property type="project" value="TreeGrafter"/>
</dbReference>
<dbReference type="GO" id="GO:0005689">
    <property type="term" value="C:U12-type spliceosomal complex"/>
    <property type="evidence" value="ECO:0007669"/>
    <property type="project" value="TreeGrafter"/>
</dbReference>
<dbReference type="InterPro" id="IPR044641">
    <property type="entry name" value="Lsm7/SmG-like"/>
</dbReference>
<dbReference type="Proteomes" id="UP000077671">
    <property type="component" value="Unassembled WGS sequence"/>
</dbReference>
<dbReference type="GO" id="GO:0000398">
    <property type="term" value="P:mRNA splicing, via spliceosome"/>
    <property type="evidence" value="ECO:0007669"/>
    <property type="project" value="TreeGrafter"/>
</dbReference>
<dbReference type="InterPro" id="IPR010920">
    <property type="entry name" value="LSM_dom_sf"/>
</dbReference>
<dbReference type="Proteomes" id="UP000836402">
    <property type="component" value="Unassembled WGS sequence"/>
</dbReference>